<reference evidence="1" key="1">
    <citation type="submission" date="2018-05" db="EMBL/GenBank/DDBJ databases">
        <authorList>
            <person name="Lanie J.A."/>
            <person name="Ng W.-L."/>
            <person name="Kazmierczak K.M."/>
            <person name="Andrzejewski T.M."/>
            <person name="Davidsen T.M."/>
            <person name="Wayne K.J."/>
            <person name="Tettelin H."/>
            <person name="Glass J.I."/>
            <person name="Rusch D."/>
            <person name="Podicherti R."/>
            <person name="Tsui H.-C.T."/>
            <person name="Winkler M.E."/>
        </authorList>
    </citation>
    <scope>NUCLEOTIDE SEQUENCE</scope>
</reference>
<accession>A0A383CGN5</accession>
<sequence length="50" mass="5842">QQIQAMVERLVADNRDWKTLQVVLLLYWVLINVRDNVPVLVRVPVTVNLT</sequence>
<dbReference type="EMBL" id="UINC01208653">
    <property type="protein sequence ID" value="SVE31301.1"/>
    <property type="molecule type" value="Genomic_DNA"/>
</dbReference>
<feature type="non-terminal residue" evidence="1">
    <location>
        <position position="1"/>
    </location>
</feature>
<evidence type="ECO:0000313" key="1">
    <source>
        <dbReference type="EMBL" id="SVE31301.1"/>
    </source>
</evidence>
<proteinExistence type="predicted"/>
<gene>
    <name evidence="1" type="ORF">METZ01_LOCUS484155</name>
</gene>
<organism evidence="1">
    <name type="scientific">marine metagenome</name>
    <dbReference type="NCBI Taxonomy" id="408172"/>
    <lineage>
        <taxon>unclassified sequences</taxon>
        <taxon>metagenomes</taxon>
        <taxon>ecological metagenomes</taxon>
    </lineage>
</organism>
<name>A0A383CGN5_9ZZZZ</name>
<dbReference type="AlphaFoldDB" id="A0A383CGN5"/>
<protein>
    <submittedName>
        <fullName evidence="1">Uncharacterized protein</fullName>
    </submittedName>
</protein>